<dbReference type="GO" id="GO:0050023">
    <property type="term" value="F:L-fuconate dehydratase activity"/>
    <property type="evidence" value="ECO:0007669"/>
    <property type="project" value="UniProtKB-EC"/>
</dbReference>
<dbReference type="InterPro" id="IPR029065">
    <property type="entry name" value="Enolase_C-like"/>
</dbReference>
<dbReference type="PROSITE" id="PS00909">
    <property type="entry name" value="MR_MLE_2"/>
    <property type="match status" value="1"/>
</dbReference>
<dbReference type="SFLD" id="SFLDS00001">
    <property type="entry name" value="Enolase"/>
    <property type="match status" value="1"/>
</dbReference>
<evidence type="ECO:0000256" key="2">
    <source>
        <dbReference type="ARBA" id="ARBA00001946"/>
    </source>
</evidence>
<reference evidence="8" key="2">
    <citation type="submission" date="2020-09" db="EMBL/GenBank/DDBJ databases">
        <authorList>
            <person name="Yu Y."/>
        </authorList>
    </citation>
    <scope>NUCLEOTIDE SEQUENCE</scope>
    <source>
        <strain evidence="8">KCTC 49039</strain>
    </source>
</reference>
<dbReference type="FunFam" id="3.20.20.120:FF:000007">
    <property type="entry name" value="Mitochondrial enolase superfamily member 1"/>
    <property type="match status" value="1"/>
</dbReference>
<evidence type="ECO:0000256" key="6">
    <source>
        <dbReference type="ARBA" id="ARBA00023239"/>
    </source>
</evidence>
<dbReference type="SUPFAM" id="SSF51604">
    <property type="entry name" value="Enolase C-terminal domain-like"/>
    <property type="match status" value="1"/>
</dbReference>
<reference evidence="8" key="1">
    <citation type="journal article" date="2018" name="Curr. Microbiol.">
        <title>Cellulosimicrobium arenosum sp. nov., Isolated from Marine Sediment Sand.</title>
        <authorList>
            <person name="Oh M."/>
            <person name="Kim J.H."/>
            <person name="Yoon J.H."/>
            <person name="Schumann P."/>
            <person name="Kim W."/>
        </authorList>
    </citation>
    <scope>NUCLEOTIDE SEQUENCE</scope>
    <source>
        <strain evidence="8">KCTC 49039</strain>
    </source>
</reference>
<dbReference type="Pfam" id="PF13378">
    <property type="entry name" value="MR_MLE_C"/>
    <property type="match status" value="1"/>
</dbReference>
<accession>A0A927J021</accession>
<dbReference type="GO" id="GO:0016052">
    <property type="term" value="P:carbohydrate catabolic process"/>
    <property type="evidence" value="ECO:0007669"/>
    <property type="project" value="InterPro"/>
</dbReference>
<organism evidence="8 9">
    <name type="scientific">Cellulosimicrobium arenosum</name>
    <dbReference type="NCBI Taxonomy" id="2708133"/>
    <lineage>
        <taxon>Bacteria</taxon>
        <taxon>Bacillati</taxon>
        <taxon>Actinomycetota</taxon>
        <taxon>Actinomycetes</taxon>
        <taxon>Micrococcales</taxon>
        <taxon>Promicromonosporaceae</taxon>
        <taxon>Cellulosimicrobium</taxon>
    </lineage>
</organism>
<dbReference type="Pfam" id="PF02746">
    <property type="entry name" value="MR_MLE_N"/>
    <property type="match status" value="1"/>
</dbReference>
<dbReference type="GO" id="GO:0009063">
    <property type="term" value="P:amino acid catabolic process"/>
    <property type="evidence" value="ECO:0007669"/>
    <property type="project" value="InterPro"/>
</dbReference>
<comment type="catalytic activity">
    <reaction evidence="1">
        <text>L-fuconate = 2-dehydro-3-deoxy-L-fuconate + H2O</text>
        <dbReference type="Rhea" id="RHEA:22772"/>
        <dbReference type="ChEBI" id="CHEBI:15377"/>
        <dbReference type="ChEBI" id="CHEBI:21291"/>
        <dbReference type="ChEBI" id="CHEBI:37448"/>
        <dbReference type="EC" id="4.2.1.68"/>
    </reaction>
</comment>
<dbReference type="SUPFAM" id="SSF54826">
    <property type="entry name" value="Enolase N-terminal domain-like"/>
    <property type="match status" value="1"/>
</dbReference>
<dbReference type="PANTHER" id="PTHR13794">
    <property type="entry name" value="ENOLASE SUPERFAMILY, MANDELATE RACEMASE"/>
    <property type="match status" value="1"/>
</dbReference>
<evidence type="ECO:0000313" key="8">
    <source>
        <dbReference type="EMBL" id="MBD8079374.1"/>
    </source>
</evidence>
<dbReference type="SMART" id="SM00922">
    <property type="entry name" value="MR_MLE"/>
    <property type="match status" value="1"/>
</dbReference>
<dbReference type="InterPro" id="IPR013341">
    <property type="entry name" value="Mandelate_racemase_N_dom"/>
</dbReference>
<evidence type="ECO:0000313" key="9">
    <source>
        <dbReference type="Proteomes" id="UP000610846"/>
    </source>
</evidence>
<dbReference type="Gene3D" id="3.30.390.10">
    <property type="entry name" value="Enolase-like, N-terminal domain"/>
    <property type="match status" value="1"/>
</dbReference>
<dbReference type="InterPro" id="IPR036849">
    <property type="entry name" value="Enolase-like_C_sf"/>
</dbReference>
<proteinExistence type="predicted"/>
<evidence type="ECO:0000256" key="3">
    <source>
        <dbReference type="ARBA" id="ARBA00013142"/>
    </source>
</evidence>
<dbReference type="Gene3D" id="3.20.20.120">
    <property type="entry name" value="Enolase-like C-terminal domain"/>
    <property type="match status" value="1"/>
</dbReference>
<evidence type="ECO:0000256" key="1">
    <source>
        <dbReference type="ARBA" id="ARBA00001737"/>
    </source>
</evidence>
<dbReference type="InterPro" id="IPR013342">
    <property type="entry name" value="Mandelate_racemase_C"/>
</dbReference>
<dbReference type="PANTHER" id="PTHR13794:SF58">
    <property type="entry name" value="MITOCHONDRIAL ENOLASE SUPERFAMILY MEMBER 1"/>
    <property type="match status" value="1"/>
</dbReference>
<keyword evidence="9" id="KW-1185">Reference proteome</keyword>
<keyword evidence="4" id="KW-0479">Metal-binding</keyword>
<evidence type="ECO:0000256" key="4">
    <source>
        <dbReference type="ARBA" id="ARBA00022723"/>
    </source>
</evidence>
<dbReference type="SFLD" id="SFLDF00111">
    <property type="entry name" value="L-fuconate_dehydratase"/>
    <property type="match status" value="1"/>
</dbReference>
<dbReference type="InterPro" id="IPR029017">
    <property type="entry name" value="Enolase-like_N"/>
</dbReference>
<dbReference type="AlphaFoldDB" id="A0A927J021"/>
<comment type="cofactor">
    <cofactor evidence="2">
        <name>Mg(2+)</name>
        <dbReference type="ChEBI" id="CHEBI:18420"/>
    </cofactor>
</comment>
<evidence type="ECO:0000259" key="7">
    <source>
        <dbReference type="SMART" id="SM00922"/>
    </source>
</evidence>
<comment type="caution">
    <text evidence="8">The sequence shown here is derived from an EMBL/GenBank/DDBJ whole genome shotgun (WGS) entry which is preliminary data.</text>
</comment>
<evidence type="ECO:0000256" key="5">
    <source>
        <dbReference type="ARBA" id="ARBA00022842"/>
    </source>
</evidence>
<dbReference type="SFLD" id="SFLDG00179">
    <property type="entry name" value="mandelate_racemase"/>
    <property type="match status" value="1"/>
</dbReference>
<dbReference type="Proteomes" id="UP000610846">
    <property type="component" value="Unassembled WGS sequence"/>
</dbReference>
<gene>
    <name evidence="8" type="ORF">IF651_09950</name>
</gene>
<keyword evidence="5" id="KW-0460">Magnesium</keyword>
<dbReference type="RefSeq" id="WP_191828964.1">
    <property type="nucleotide sequence ID" value="NZ_JACYHB010000007.1"/>
</dbReference>
<dbReference type="InterPro" id="IPR034610">
    <property type="entry name" value="L-fuconate_dehydratase"/>
</dbReference>
<protein>
    <recommendedName>
        <fullName evidence="3">L-fuconate dehydratase</fullName>
        <ecNumber evidence="3">4.2.1.68</ecNumber>
    </recommendedName>
</protein>
<feature type="domain" description="Mandelate racemase/muconate lactonizing enzyme C-terminal" evidence="7">
    <location>
        <begin position="203"/>
        <end position="299"/>
    </location>
</feature>
<dbReference type="EMBL" id="JACYHB010000007">
    <property type="protein sequence ID" value="MBD8079374.1"/>
    <property type="molecule type" value="Genomic_DNA"/>
</dbReference>
<dbReference type="GO" id="GO:0000287">
    <property type="term" value="F:magnesium ion binding"/>
    <property type="evidence" value="ECO:0007669"/>
    <property type="project" value="TreeGrafter"/>
</dbReference>
<dbReference type="InterPro" id="IPR046945">
    <property type="entry name" value="RHMD-like"/>
</dbReference>
<keyword evidence="6" id="KW-0456">Lyase</keyword>
<name>A0A927J021_9MICO</name>
<sequence length="460" mass="49889">MARITSITVEDVRFPTSLTADGSDAMNKDADYSAAYVVVRTDATDSLGEPLAGYGLTFTIGRGNDIVATAARQQGAVLVGRDVDEVAADMGGVYRALTSDSQLRWLGPEKGVVHLSLAAVLNATWDLVARRAAKPLWRLLADMTPAELVDVADLRYLSDALTRDEAVAILEAKRAGKAERIAHLERTGYPVYTTSAGWLGYDDAKLRRLCQEAVDAGYGHIKLKVGASLEDDVRRLSIAREVIGPDRRLMVDANQVWDVPQAIDWMSELVRFDPLWIEEPTSPDDVLGHAAIRRAVAPIGVATGEHCHNRVMFKQFFQAEAIDYCQLDTGRLASINEIVAVLLLAAKFGVPVCPHAGGVGLCEMVQHVSVLDYVAIAGDLTDRVTEFVDHLHEHFTDPCVVADTGAGSGYVLPSRPGYSTQMHEVSVERYRFPGGDFWAAAPRNGSSAESSEESRAGALR</sequence>
<dbReference type="EC" id="4.2.1.68" evidence="3"/>
<dbReference type="InterPro" id="IPR018110">
    <property type="entry name" value="Mandel_Rmase/mucon_lact_enz_CS"/>
</dbReference>